<accession>A3PCC1</accession>
<keyword evidence="3" id="KW-1185">Reference proteome</keyword>
<proteinExistence type="predicted"/>
<protein>
    <submittedName>
        <fullName evidence="2">Uncharacterized protein</fullName>
    </submittedName>
</protein>
<dbReference type="STRING" id="167546.P9301_07731"/>
<name>A3PCC1_PROM0</name>
<evidence type="ECO:0000256" key="1">
    <source>
        <dbReference type="SAM" id="SignalP"/>
    </source>
</evidence>
<sequence length="50" mass="5640">MKRILLASFLFLLAEYSFAEELINYTITSDSQTNTLEGDLEAKGNVVIKK</sequence>
<dbReference type="AlphaFoldDB" id="A3PCC1"/>
<evidence type="ECO:0000313" key="2">
    <source>
        <dbReference type="EMBL" id="ABO17396.1"/>
    </source>
</evidence>
<keyword evidence="1" id="KW-0732">Signal</keyword>
<dbReference type="KEGG" id="pmg:P9301_07731"/>
<gene>
    <name evidence="2" type="ordered locus">P9301_07731</name>
</gene>
<dbReference type="RefSeq" id="WP_011862754.1">
    <property type="nucleotide sequence ID" value="NC_009091.1"/>
</dbReference>
<feature type="chain" id="PRO_5002657350" evidence="1">
    <location>
        <begin position="20"/>
        <end position="50"/>
    </location>
</feature>
<dbReference type="HOGENOM" id="CLU_211038_0_0_3"/>
<dbReference type="Proteomes" id="UP000001430">
    <property type="component" value="Chromosome"/>
</dbReference>
<reference evidence="2 3" key="1">
    <citation type="journal article" date="2007" name="PLoS Genet.">
        <title>Patterns and implications of gene gain and loss in the evolution of Prochlorococcus.</title>
        <authorList>
            <person name="Kettler G.C."/>
            <person name="Martiny A.C."/>
            <person name="Huang K."/>
            <person name="Zucker J."/>
            <person name="Coleman M.L."/>
            <person name="Rodrigue S."/>
            <person name="Chen F."/>
            <person name="Lapidus A."/>
            <person name="Ferriera S."/>
            <person name="Johnson J."/>
            <person name="Steglich C."/>
            <person name="Church G.M."/>
            <person name="Richardson P."/>
            <person name="Chisholm S.W."/>
        </authorList>
    </citation>
    <scope>NUCLEOTIDE SEQUENCE [LARGE SCALE GENOMIC DNA]</scope>
    <source>
        <strain evidence="2 3">MIT 9301</strain>
    </source>
</reference>
<feature type="signal peptide" evidence="1">
    <location>
        <begin position="1"/>
        <end position="19"/>
    </location>
</feature>
<evidence type="ECO:0000313" key="3">
    <source>
        <dbReference type="Proteomes" id="UP000001430"/>
    </source>
</evidence>
<organism evidence="2 3">
    <name type="scientific">Prochlorococcus marinus (strain MIT 9301)</name>
    <dbReference type="NCBI Taxonomy" id="167546"/>
    <lineage>
        <taxon>Bacteria</taxon>
        <taxon>Bacillati</taxon>
        <taxon>Cyanobacteriota</taxon>
        <taxon>Cyanophyceae</taxon>
        <taxon>Synechococcales</taxon>
        <taxon>Prochlorococcaceae</taxon>
        <taxon>Prochlorococcus</taxon>
    </lineage>
</organism>
<dbReference type="EMBL" id="CP000576">
    <property type="protein sequence ID" value="ABO17396.1"/>
    <property type="molecule type" value="Genomic_DNA"/>
</dbReference>